<keyword evidence="1" id="KW-0812">Transmembrane</keyword>
<organism evidence="3 4">
    <name type="scientific">Flavobacterium suaedae</name>
    <dbReference type="NCBI Taxonomy" id="1767027"/>
    <lineage>
        <taxon>Bacteria</taxon>
        <taxon>Pseudomonadati</taxon>
        <taxon>Bacteroidota</taxon>
        <taxon>Flavobacteriia</taxon>
        <taxon>Flavobacteriales</taxon>
        <taxon>Flavobacteriaceae</taxon>
        <taxon>Flavobacterium</taxon>
    </lineage>
</organism>
<feature type="domain" description="2TM" evidence="2">
    <location>
        <begin position="12"/>
        <end position="88"/>
    </location>
</feature>
<keyword evidence="4" id="KW-1185">Reference proteome</keyword>
<evidence type="ECO:0000256" key="1">
    <source>
        <dbReference type="SAM" id="Phobius"/>
    </source>
</evidence>
<name>A0ABQ1K3J1_9FLAO</name>
<evidence type="ECO:0000259" key="2">
    <source>
        <dbReference type="Pfam" id="PF13239"/>
    </source>
</evidence>
<evidence type="ECO:0000313" key="3">
    <source>
        <dbReference type="EMBL" id="GGB86075.1"/>
    </source>
</evidence>
<feature type="transmembrane region" description="Helical" evidence="1">
    <location>
        <begin position="21"/>
        <end position="43"/>
    </location>
</feature>
<dbReference type="Pfam" id="PF13239">
    <property type="entry name" value="2TM"/>
    <property type="match status" value="1"/>
</dbReference>
<proteinExistence type="predicted"/>
<dbReference type="InterPro" id="IPR025698">
    <property type="entry name" value="2TM_dom"/>
</dbReference>
<dbReference type="RefSeq" id="WP_188621914.1">
    <property type="nucleotide sequence ID" value="NZ_BMJE01000009.1"/>
</dbReference>
<feature type="transmembrane region" description="Helical" evidence="1">
    <location>
        <begin position="49"/>
        <end position="73"/>
    </location>
</feature>
<keyword evidence="1" id="KW-1133">Transmembrane helix</keyword>
<reference evidence="4" key="1">
    <citation type="journal article" date="2019" name="Int. J. Syst. Evol. Microbiol.">
        <title>The Global Catalogue of Microorganisms (GCM) 10K type strain sequencing project: providing services to taxonomists for standard genome sequencing and annotation.</title>
        <authorList>
            <consortium name="The Broad Institute Genomics Platform"/>
            <consortium name="The Broad Institute Genome Sequencing Center for Infectious Disease"/>
            <person name="Wu L."/>
            <person name="Ma J."/>
        </authorList>
    </citation>
    <scope>NUCLEOTIDE SEQUENCE [LARGE SCALE GENOMIC DNA]</scope>
    <source>
        <strain evidence="4">CGMCC 1.15461</strain>
    </source>
</reference>
<evidence type="ECO:0000313" key="4">
    <source>
        <dbReference type="Proteomes" id="UP000615760"/>
    </source>
</evidence>
<keyword evidence="1" id="KW-0472">Membrane</keyword>
<dbReference type="Proteomes" id="UP000615760">
    <property type="component" value="Unassembled WGS sequence"/>
</dbReference>
<comment type="caution">
    <text evidence="3">The sequence shown here is derived from an EMBL/GenBank/DDBJ whole genome shotgun (WGS) entry which is preliminary data.</text>
</comment>
<accession>A0ABQ1K3J1</accession>
<protein>
    <recommendedName>
        <fullName evidence="2">2TM domain-containing protein</fullName>
    </recommendedName>
</protein>
<gene>
    <name evidence="3" type="ORF">GCM10007424_27660</name>
</gene>
<sequence>MEDDFDRKEAYKRAEKRVKEIKAFYIHLACYCIVTPLIIYINLEFSPHYYWFVYSVVGWGIGILMHALATFVINNKRWEERKIKELMEKEYERKTKYE</sequence>
<dbReference type="EMBL" id="BMJE01000009">
    <property type="protein sequence ID" value="GGB86075.1"/>
    <property type="molecule type" value="Genomic_DNA"/>
</dbReference>